<dbReference type="STRING" id="7574.A0A1S3J010"/>
<dbReference type="SMART" id="SM00241">
    <property type="entry name" value="ZP"/>
    <property type="match status" value="1"/>
</dbReference>
<feature type="transmembrane region" description="Helical" evidence="3">
    <location>
        <begin position="782"/>
        <end position="804"/>
    </location>
</feature>
<keyword evidence="3" id="KW-0812">Transmembrane</keyword>
<dbReference type="GeneID" id="106169043"/>
<accession>A0A1S3J010</accession>
<evidence type="ECO:0000313" key="8">
    <source>
        <dbReference type="RefSeq" id="XP_013403787.1"/>
    </source>
</evidence>
<dbReference type="GO" id="GO:0005576">
    <property type="term" value="C:extracellular region"/>
    <property type="evidence" value="ECO:0007669"/>
    <property type="project" value="InterPro"/>
</dbReference>
<feature type="domain" description="Chitin-binding type-2" evidence="5">
    <location>
        <begin position="279"/>
        <end position="336"/>
    </location>
</feature>
<dbReference type="PANTHER" id="PTHR14002">
    <property type="entry name" value="ENDOGLIN/TGF-BETA RECEPTOR TYPE III"/>
    <property type="match status" value="1"/>
</dbReference>
<proteinExistence type="predicted"/>
<feature type="chain" id="PRO_5010363391" evidence="4">
    <location>
        <begin position="21"/>
        <end position="825"/>
    </location>
</feature>
<organism evidence="7 8">
    <name type="scientific">Lingula anatina</name>
    <name type="common">Brachiopod</name>
    <name type="synonym">Lingula unguis</name>
    <dbReference type="NCBI Taxonomy" id="7574"/>
    <lineage>
        <taxon>Eukaryota</taxon>
        <taxon>Metazoa</taxon>
        <taxon>Spiralia</taxon>
        <taxon>Lophotrochozoa</taxon>
        <taxon>Brachiopoda</taxon>
        <taxon>Linguliformea</taxon>
        <taxon>Lingulata</taxon>
        <taxon>Lingulida</taxon>
        <taxon>Linguloidea</taxon>
        <taxon>Lingulidae</taxon>
        <taxon>Lingula</taxon>
    </lineage>
</organism>
<feature type="domain" description="ZP" evidence="6">
    <location>
        <begin position="494"/>
        <end position="749"/>
    </location>
</feature>
<dbReference type="Pfam" id="PF01607">
    <property type="entry name" value="CBM_14"/>
    <property type="match status" value="5"/>
</dbReference>
<keyword evidence="2" id="KW-1015">Disulfide bond</keyword>
<dbReference type="Gene3D" id="2.60.40.4100">
    <property type="entry name" value="Zona pellucida, ZP-C domain"/>
    <property type="match status" value="1"/>
</dbReference>
<dbReference type="Proteomes" id="UP000085678">
    <property type="component" value="Unplaced"/>
</dbReference>
<dbReference type="OrthoDB" id="10063988at2759"/>
<dbReference type="PROSITE" id="PS50940">
    <property type="entry name" value="CHIT_BIND_II"/>
    <property type="match status" value="5"/>
</dbReference>
<feature type="signal peptide" evidence="4">
    <location>
        <begin position="1"/>
        <end position="20"/>
    </location>
</feature>
<dbReference type="PANTHER" id="PTHR14002:SF43">
    <property type="entry name" value="DELTA-LIKE PROTEIN"/>
    <property type="match status" value="1"/>
</dbReference>
<feature type="domain" description="Chitin-binding type-2" evidence="5">
    <location>
        <begin position="94"/>
        <end position="151"/>
    </location>
</feature>
<dbReference type="RefSeq" id="XP_013403787.1">
    <property type="nucleotide sequence ID" value="XM_013548333.1"/>
</dbReference>
<dbReference type="SUPFAM" id="SSF57625">
    <property type="entry name" value="Invertebrate chitin-binding proteins"/>
    <property type="match status" value="5"/>
</dbReference>
<dbReference type="Pfam" id="PF23344">
    <property type="entry name" value="ZP-N"/>
    <property type="match status" value="1"/>
</dbReference>
<evidence type="ECO:0000313" key="7">
    <source>
        <dbReference type="Proteomes" id="UP000085678"/>
    </source>
</evidence>
<dbReference type="InterPro" id="IPR001507">
    <property type="entry name" value="ZP_dom"/>
</dbReference>
<keyword evidence="1 4" id="KW-0732">Signal</keyword>
<dbReference type="KEGG" id="lak:106169043"/>
<evidence type="ECO:0000256" key="1">
    <source>
        <dbReference type="ARBA" id="ARBA00022729"/>
    </source>
</evidence>
<evidence type="ECO:0000256" key="4">
    <source>
        <dbReference type="SAM" id="SignalP"/>
    </source>
</evidence>
<dbReference type="Pfam" id="PF00100">
    <property type="entry name" value="Zona_pellucida"/>
    <property type="match status" value="1"/>
</dbReference>
<dbReference type="InterPro" id="IPR055356">
    <property type="entry name" value="ZP-N"/>
</dbReference>
<evidence type="ECO:0000259" key="5">
    <source>
        <dbReference type="PROSITE" id="PS50940"/>
    </source>
</evidence>
<keyword evidence="3" id="KW-1133">Transmembrane helix</keyword>
<evidence type="ECO:0000256" key="3">
    <source>
        <dbReference type="SAM" id="Phobius"/>
    </source>
</evidence>
<feature type="domain" description="Chitin-binding type-2" evidence="5">
    <location>
        <begin position="21"/>
        <end position="82"/>
    </location>
</feature>
<dbReference type="AlphaFoldDB" id="A0A1S3J010"/>
<dbReference type="InterPro" id="IPR055355">
    <property type="entry name" value="ZP-C"/>
</dbReference>
<feature type="domain" description="Chitin-binding type-2" evidence="5">
    <location>
        <begin position="191"/>
        <end position="247"/>
    </location>
</feature>
<dbReference type="InterPro" id="IPR042235">
    <property type="entry name" value="ZP-C_dom"/>
</dbReference>
<evidence type="ECO:0000259" key="6">
    <source>
        <dbReference type="PROSITE" id="PS51034"/>
    </source>
</evidence>
<gene>
    <name evidence="8" type="primary">LOC106169043</name>
</gene>
<protein>
    <submittedName>
        <fullName evidence="8">Uromodulin-like isoform X1</fullName>
    </submittedName>
</protein>
<feature type="domain" description="Chitin-binding type-2" evidence="5">
    <location>
        <begin position="376"/>
        <end position="432"/>
    </location>
</feature>
<keyword evidence="7" id="KW-1185">Reference proteome</keyword>
<dbReference type="InterPro" id="IPR036508">
    <property type="entry name" value="Chitin-bd_dom_sf"/>
</dbReference>
<dbReference type="PROSITE" id="PS51034">
    <property type="entry name" value="ZP_2"/>
    <property type="match status" value="1"/>
</dbReference>
<dbReference type="SMART" id="SM00494">
    <property type="entry name" value="ChtBD2"/>
    <property type="match status" value="5"/>
</dbReference>
<evidence type="ECO:0000256" key="2">
    <source>
        <dbReference type="ARBA" id="ARBA00023157"/>
    </source>
</evidence>
<dbReference type="InParanoid" id="A0A1S3J010"/>
<dbReference type="Gene3D" id="2.60.40.3210">
    <property type="entry name" value="Zona pellucida, ZP-N domain"/>
    <property type="match status" value="1"/>
</dbReference>
<name>A0A1S3J010_LINAN</name>
<dbReference type="InterPro" id="IPR002557">
    <property type="entry name" value="Chitin-bd_dom"/>
</dbReference>
<keyword evidence="3" id="KW-0472">Membrane</keyword>
<dbReference type="GO" id="GO:0008061">
    <property type="term" value="F:chitin binding"/>
    <property type="evidence" value="ECO:0007669"/>
    <property type="project" value="InterPro"/>
</dbReference>
<sequence>MEHFLVLAVVTAFILPTSQAVFDCSGKMDYFYKDDVSCTKYYECRYGQLAGTYSCSLGYFFSQDSVGCIPATRLIEDGVCTLHGYRAGMAPEGPFICPRAGMFAVAKNCSLYNFCSRADVEGKTLQCPEQFFFNETMGSCRWRGHFKDCLRDGTRITSTPPPTTTPKPTQWNPWRRTTKRITTTRAPTTTGKPCFKEGLKTVDTEDCRGFYICNDLVWVRYQCPPLLMYNNKTGVCQWDVKVDTCDKGKFIWPTTTTTTTTVTSTTTQGYRAGMAPEGPFICPRAGFFAVPKNCSLYNYCYRANVEGKTLQCPEQFFFNETALSCRWPGHFKDCLRDGTRIAAIQPPTTTPRPTQWNPWRRTTKRITTTRAPTTRGKPCFKEGLKTVDTKDCRGFYICNDLVWVRYQCPPLLMFNNKTGVCQWNVKVDTCDKGKFIWTTTTTTTTVAPVTTQESKTHTTTKKETIVDISGKTNNLEIHQQTRAPYVKMSHSEIHCSANTIMVAIAREAVGPLEGDVHFVAHLRDPQCTGKDNSSHILFTFSLDTCGTSARLTKAFVVFENEIFIKNRFLAEQQVSVSFENYFNTVPVVCNYDRKELLSISYKPHFRTMNVLEHGFGHLTFSLEQYHGVQFKVPYQPDDYPLSVDLKDQIYIRLGVRLAAANVSGLALRADSCKATSSLSPFSSEAVKLIDDGCPAMKQLTVYPSNDPTEVLFGFPAFYFVRDIEKVYLHCEMQVCMQSDPTCSSSCQTPARGRRDVSGASSSSSTYIVTQGPFQLKRDPGNATGVVVVCSVVVCVAALAAISVSRRRRRTRWQKVATHDGEDDIM</sequence>
<reference evidence="8" key="1">
    <citation type="submission" date="2025-08" db="UniProtKB">
        <authorList>
            <consortium name="RefSeq"/>
        </authorList>
    </citation>
    <scope>IDENTIFICATION</scope>
    <source>
        <tissue evidence="8">Gonads</tissue>
    </source>
</reference>
<dbReference type="Gene3D" id="2.170.140.10">
    <property type="entry name" value="Chitin binding domain"/>
    <property type="match status" value="3"/>
</dbReference>